<accession>A0A8D5JVK1</accession>
<organism evidence="1 2">
    <name type="scientific">Methyloradius palustris</name>
    <dbReference type="NCBI Taxonomy" id="2778876"/>
    <lineage>
        <taxon>Bacteria</taxon>
        <taxon>Pseudomonadati</taxon>
        <taxon>Pseudomonadota</taxon>
        <taxon>Betaproteobacteria</taxon>
        <taxon>Nitrosomonadales</taxon>
        <taxon>Methylophilaceae</taxon>
        <taxon>Methyloradius</taxon>
    </lineage>
</organism>
<evidence type="ECO:0000313" key="1">
    <source>
        <dbReference type="EMBL" id="BCM24209.1"/>
    </source>
</evidence>
<keyword evidence="2" id="KW-1185">Reference proteome</keyword>
<protein>
    <submittedName>
        <fullName evidence="1">Uncharacterized protein</fullName>
    </submittedName>
</protein>
<reference evidence="1" key="1">
    <citation type="journal article" date="2021" name="Arch. Microbiol.">
        <title>Methyloradius palustris gen. nov., sp. nov., a methanol-oxidizing bacterium isolated from snow.</title>
        <authorList>
            <person name="Miyadera T."/>
            <person name="Kojima H."/>
            <person name="Fukui M."/>
        </authorList>
    </citation>
    <scope>NUCLEOTIDE SEQUENCE</scope>
    <source>
        <strain evidence="1">Zm11</strain>
    </source>
</reference>
<name>A0A8D5JVK1_9PROT</name>
<dbReference type="RefSeq" id="WP_221764760.1">
    <property type="nucleotide sequence ID" value="NZ_AP024110.1"/>
</dbReference>
<dbReference type="KEGG" id="mpau:ZMTM_04680"/>
<gene>
    <name evidence="1" type="ORF">ZMTM_04680</name>
</gene>
<evidence type="ECO:0000313" key="2">
    <source>
        <dbReference type="Proteomes" id="UP000826722"/>
    </source>
</evidence>
<proteinExistence type="predicted"/>
<dbReference type="AlphaFoldDB" id="A0A8D5JVK1"/>
<dbReference type="Proteomes" id="UP000826722">
    <property type="component" value="Chromosome"/>
</dbReference>
<sequence length="73" mass="8060">MEIYNDIGSDSGVVSFQTAADSISIKFKKSDQVYKYTYASAGAKNIEAMKLRAISGDGLNSYILRNVQNKFVK</sequence>
<dbReference type="EMBL" id="AP024110">
    <property type="protein sequence ID" value="BCM24209.1"/>
    <property type="molecule type" value="Genomic_DNA"/>
</dbReference>